<dbReference type="PANTHER" id="PTHR12521">
    <property type="entry name" value="PROTEIN C6ORF130"/>
    <property type="match status" value="1"/>
</dbReference>
<accession>A0A412H1H2</accession>
<dbReference type="EMBL" id="QRUY01000060">
    <property type="protein sequence ID" value="RGS02026.1"/>
    <property type="molecule type" value="Genomic_DNA"/>
</dbReference>
<sequence length="181" mass="21101">MTETNIFYETGDIQFSTCQTIVVPVNCEGTMDEGIASIFRKRYPYMFERYKWICEQGLLAPGKLWIYNSPSKRKILIFPVLQHGEERYRYMELGLAKFLATYQEKGITSVAFPLFNPTGTKEKDVLGLMSYYLAKCDIAVEIYTEYIPRSQTLVPLLERLCGKFTDEEIYNIKKKLCFEVD</sequence>
<dbReference type="InterPro" id="IPR002589">
    <property type="entry name" value="Macro_dom"/>
</dbReference>
<protein>
    <submittedName>
        <fullName evidence="3">Appr-1-p processing protein</fullName>
    </submittedName>
</protein>
<reference evidence="3 4" key="1">
    <citation type="submission" date="2018-08" db="EMBL/GenBank/DDBJ databases">
        <title>A genome reference for cultivated species of the human gut microbiota.</title>
        <authorList>
            <person name="Zou Y."/>
            <person name="Xue W."/>
            <person name="Luo G."/>
        </authorList>
    </citation>
    <scope>NUCLEOTIDE SEQUENCE [LARGE SCALE GENOMIC DNA]</scope>
    <source>
        <strain evidence="3 4">AF24-16AC</strain>
    </source>
</reference>
<dbReference type="Gene3D" id="3.40.220.10">
    <property type="entry name" value="Leucine Aminopeptidase, subunit E, domain 1"/>
    <property type="match status" value="1"/>
</dbReference>
<evidence type="ECO:0000313" key="3">
    <source>
        <dbReference type="EMBL" id="RGS02026.1"/>
    </source>
</evidence>
<dbReference type="Pfam" id="PF01661">
    <property type="entry name" value="Macro"/>
    <property type="match status" value="1"/>
</dbReference>
<name>A0A412H1H2_9BACT</name>
<dbReference type="GO" id="GO:0140291">
    <property type="term" value="P:peptidyl-glutamate ADP-deribosylation"/>
    <property type="evidence" value="ECO:0007669"/>
    <property type="project" value="TreeGrafter"/>
</dbReference>
<comment type="catalytic activity">
    <reaction evidence="1">
        <text>an N-(ADP-alpha-D-ribosyl)-thymidine in DNA + H2O = a thymidine in DNA + ADP-D-ribose</text>
        <dbReference type="Rhea" id="RHEA:71655"/>
        <dbReference type="Rhea" id="RHEA-COMP:13556"/>
        <dbReference type="Rhea" id="RHEA-COMP:18051"/>
        <dbReference type="ChEBI" id="CHEBI:15377"/>
        <dbReference type="ChEBI" id="CHEBI:57967"/>
        <dbReference type="ChEBI" id="CHEBI:137386"/>
        <dbReference type="ChEBI" id="CHEBI:191199"/>
    </reaction>
    <physiologicalReaction direction="left-to-right" evidence="1">
        <dbReference type="Rhea" id="RHEA:71656"/>
    </physiologicalReaction>
</comment>
<dbReference type="Proteomes" id="UP000285750">
    <property type="component" value="Unassembled WGS sequence"/>
</dbReference>
<organism evidence="3 4">
    <name type="scientific">Phocaeicola plebeius</name>
    <dbReference type="NCBI Taxonomy" id="310297"/>
    <lineage>
        <taxon>Bacteria</taxon>
        <taxon>Pseudomonadati</taxon>
        <taxon>Bacteroidota</taxon>
        <taxon>Bacteroidia</taxon>
        <taxon>Bacteroidales</taxon>
        <taxon>Bacteroidaceae</taxon>
        <taxon>Phocaeicola</taxon>
    </lineage>
</organism>
<comment type="caution">
    <text evidence="3">The sequence shown here is derived from an EMBL/GenBank/DDBJ whole genome shotgun (WGS) entry which is preliminary data.</text>
</comment>
<evidence type="ECO:0000256" key="1">
    <source>
        <dbReference type="ARBA" id="ARBA00035885"/>
    </source>
</evidence>
<dbReference type="SUPFAM" id="SSF52949">
    <property type="entry name" value="Macro domain-like"/>
    <property type="match status" value="1"/>
</dbReference>
<evidence type="ECO:0000313" key="4">
    <source>
        <dbReference type="Proteomes" id="UP000285750"/>
    </source>
</evidence>
<dbReference type="AlphaFoldDB" id="A0A412H1H2"/>
<gene>
    <name evidence="3" type="ORF">DWY14_16555</name>
</gene>
<dbReference type="PANTHER" id="PTHR12521:SF0">
    <property type="entry name" value="ADP-RIBOSE GLYCOHYDROLASE OARD1"/>
    <property type="match status" value="1"/>
</dbReference>
<dbReference type="InterPro" id="IPR043472">
    <property type="entry name" value="Macro_dom-like"/>
</dbReference>
<dbReference type="RefSeq" id="WP_118432456.1">
    <property type="nucleotide sequence ID" value="NZ_JAQCWP010000062.1"/>
</dbReference>
<proteinExistence type="predicted"/>
<evidence type="ECO:0000259" key="2">
    <source>
        <dbReference type="Pfam" id="PF01661"/>
    </source>
</evidence>
<dbReference type="InterPro" id="IPR050892">
    <property type="entry name" value="ADP-ribose_metab_enzymes"/>
</dbReference>
<feature type="domain" description="Macro" evidence="2">
    <location>
        <begin position="24"/>
        <end position="116"/>
    </location>
</feature>